<evidence type="ECO:0000313" key="6">
    <source>
        <dbReference type="EMBL" id="CAD8375907.1"/>
    </source>
</evidence>
<protein>
    <recommendedName>
        <fullName evidence="5">CENP-V/GFA domain-containing protein</fullName>
    </recommendedName>
</protein>
<comment type="similarity">
    <text evidence="1">Belongs to the Gfa family.</text>
</comment>
<dbReference type="PROSITE" id="PS51891">
    <property type="entry name" value="CENP_V_GFA"/>
    <property type="match status" value="1"/>
</dbReference>
<keyword evidence="2" id="KW-0479">Metal-binding</keyword>
<dbReference type="EMBL" id="HBEJ01014892">
    <property type="protein sequence ID" value="CAD8375907.1"/>
    <property type="molecule type" value="Transcribed_RNA"/>
</dbReference>
<evidence type="ECO:0000256" key="1">
    <source>
        <dbReference type="ARBA" id="ARBA00005495"/>
    </source>
</evidence>
<evidence type="ECO:0000256" key="4">
    <source>
        <dbReference type="ARBA" id="ARBA00023239"/>
    </source>
</evidence>
<dbReference type="AlphaFoldDB" id="A0A7S0FR78"/>
<keyword evidence="3" id="KW-0862">Zinc</keyword>
<dbReference type="InterPro" id="IPR006913">
    <property type="entry name" value="CENP-V/GFA"/>
</dbReference>
<dbReference type="GO" id="GO:0046872">
    <property type="term" value="F:metal ion binding"/>
    <property type="evidence" value="ECO:0007669"/>
    <property type="project" value="UniProtKB-KW"/>
</dbReference>
<dbReference type="SUPFAM" id="SSF51316">
    <property type="entry name" value="Mss4-like"/>
    <property type="match status" value="1"/>
</dbReference>
<name>A0A7S0FR78_9STRA</name>
<sequence length="133" mass="14479">MSDRTWSCLCGSFSGKVTGDPKLAVWCHCQQCRKFTGAAMQLGVWDDDKIIVKGDVNNVNKYESKPGIFRNTCKTCGAFVYKTAGPGFNVVPLGALEGGDGLIKPTCHIFVADKGDQDVMFPDLPQHDEFPTS</sequence>
<evidence type="ECO:0000256" key="3">
    <source>
        <dbReference type="ARBA" id="ARBA00022833"/>
    </source>
</evidence>
<dbReference type="PANTHER" id="PTHR33337">
    <property type="entry name" value="GFA DOMAIN-CONTAINING PROTEIN"/>
    <property type="match status" value="1"/>
</dbReference>
<keyword evidence="4" id="KW-0456">Lyase</keyword>
<feature type="domain" description="CENP-V/GFA" evidence="5">
    <location>
        <begin position="4"/>
        <end position="106"/>
    </location>
</feature>
<dbReference type="InterPro" id="IPR011057">
    <property type="entry name" value="Mss4-like_sf"/>
</dbReference>
<dbReference type="Pfam" id="PF04828">
    <property type="entry name" value="GFA"/>
    <property type="match status" value="1"/>
</dbReference>
<evidence type="ECO:0000259" key="5">
    <source>
        <dbReference type="PROSITE" id="PS51891"/>
    </source>
</evidence>
<reference evidence="6" key="1">
    <citation type="submission" date="2021-01" db="EMBL/GenBank/DDBJ databases">
        <authorList>
            <person name="Corre E."/>
            <person name="Pelletier E."/>
            <person name="Niang G."/>
            <person name="Scheremetjew M."/>
            <person name="Finn R."/>
            <person name="Kale V."/>
            <person name="Holt S."/>
            <person name="Cochrane G."/>
            <person name="Meng A."/>
            <person name="Brown T."/>
            <person name="Cohen L."/>
        </authorList>
    </citation>
    <scope>NUCLEOTIDE SEQUENCE</scope>
    <source>
        <strain evidence="6">CCMP3303</strain>
    </source>
</reference>
<dbReference type="PANTHER" id="PTHR33337:SF40">
    <property type="entry name" value="CENP-V_GFA DOMAIN-CONTAINING PROTEIN-RELATED"/>
    <property type="match status" value="1"/>
</dbReference>
<proteinExistence type="inferred from homology"/>
<organism evidence="6">
    <name type="scientific">Minutocellus polymorphus</name>
    <dbReference type="NCBI Taxonomy" id="265543"/>
    <lineage>
        <taxon>Eukaryota</taxon>
        <taxon>Sar</taxon>
        <taxon>Stramenopiles</taxon>
        <taxon>Ochrophyta</taxon>
        <taxon>Bacillariophyta</taxon>
        <taxon>Mediophyceae</taxon>
        <taxon>Cymatosirophycidae</taxon>
        <taxon>Cymatosirales</taxon>
        <taxon>Cymatosiraceae</taxon>
        <taxon>Minutocellus</taxon>
    </lineage>
</organism>
<evidence type="ECO:0000256" key="2">
    <source>
        <dbReference type="ARBA" id="ARBA00022723"/>
    </source>
</evidence>
<accession>A0A7S0FR78</accession>
<dbReference type="GO" id="GO:0016846">
    <property type="term" value="F:carbon-sulfur lyase activity"/>
    <property type="evidence" value="ECO:0007669"/>
    <property type="project" value="InterPro"/>
</dbReference>
<dbReference type="Gene3D" id="3.90.1590.10">
    <property type="entry name" value="glutathione-dependent formaldehyde- activating enzyme (gfa)"/>
    <property type="match status" value="1"/>
</dbReference>
<gene>
    <name evidence="6" type="ORF">MPOL1434_LOCUS8732</name>
</gene>